<keyword evidence="17 27" id="KW-1133">Transmembrane helix</keyword>
<evidence type="ECO:0000256" key="7">
    <source>
        <dbReference type="ARBA" id="ARBA00018638"/>
    </source>
</evidence>
<dbReference type="PANTHER" id="PTHR32282">
    <property type="entry name" value="BINDING PROTEIN TRANSPEPTIDASE, PUTATIVE-RELATED"/>
    <property type="match status" value="1"/>
</dbReference>
<dbReference type="AlphaFoldDB" id="A0A1I5HV75"/>
<keyword evidence="8" id="KW-0121">Carboxypeptidase</keyword>
<dbReference type="InterPro" id="IPR001264">
    <property type="entry name" value="Glyco_trans_51"/>
</dbReference>
<dbReference type="InterPro" id="IPR012338">
    <property type="entry name" value="Beta-lactam/transpept-like"/>
</dbReference>
<evidence type="ECO:0000256" key="23">
    <source>
        <dbReference type="ARBA" id="ARBA00044770"/>
    </source>
</evidence>
<evidence type="ECO:0000256" key="13">
    <source>
        <dbReference type="ARBA" id="ARBA00022801"/>
    </source>
</evidence>
<keyword evidence="12 27" id="KW-0812">Transmembrane</keyword>
<dbReference type="GO" id="GO:0008360">
    <property type="term" value="P:regulation of cell shape"/>
    <property type="evidence" value="ECO:0007669"/>
    <property type="project" value="UniProtKB-KW"/>
</dbReference>
<comment type="pathway">
    <text evidence="25">Glycan biosynthesis.</text>
</comment>
<evidence type="ECO:0000256" key="20">
    <source>
        <dbReference type="ARBA" id="ARBA00023268"/>
    </source>
</evidence>
<comment type="function">
    <text evidence="1">Cell wall formation. Synthesis of cross-linked peptidoglycan from the lipid intermediates. The enzyme has a penicillin-insensitive transglycosylase N-terminal domain (formation of linear glycan strands) and a penicillin-sensitive transpeptidase C-terminal domain (cross-linking of the peptide subunits).</text>
</comment>
<dbReference type="EC" id="3.4.16.4" evidence="6"/>
<sequence length="891" mass="99087">MDFSRKGTIKKQQQIKSTSRKVASKAGVSLFRMLLVGIVFLAIVGSFAGFGILKGLADSAPDIDQINVEPNGFTTNIYDKDGNLIQSLAGAESNRVYVKIDEIPEVVRNAFISIEDERFYSHDGVDVKGIFRAFFSGLSNGNFDEGASTITQQLIKNQVFDGGAEDNFTDRFIRKIQEQYLAIQLEDKLDKDLILEYYLNNINLGAGSYGVQTASRRYFNKDVGQLNLSEAAVIASIAQSPTYMNPINHKENNAKRRAEVLNSMLRLGHCTEEEYNKAMEDDVYSRIQSVNEEKADESYYSYFVDELIEQALEDLQTEKGYTYTQASKALYSGGLSIYTTLDSDVQKVLDNVYSNPDYFPKVGSTSYWELNYALSIETSKGETIHYHNSDLKEFAGSTSKNFSYFSDKEDALKLIKEFKEAKLKEDDIILGENTSLILQPQSSMVIIDQSTGQVVGLIGGRGTKTGNRTLNRATNTVRQPGSVFKILSTYLPALDSAGMTLTSVIDDAPFQYPGTSKYVSNWNKNVYEGLTTLRRAIYRSMNVVTVKTLNQVTPQVGFDYLQKLGFTTLVDSRTDSNGRPYSDINLSTALGGITDGVSNLELTGAMASIANSGIYTEPTFYTKILDHDGKVLLEKKPITRQVMKESTSFLLTNAMEDVVKIGTGTAVRFPKIQMPIAGKTGTTSDDNDLWFSGYTPYYTATIWSGFDNNRSQVDKSYHKRIWRDVMEQIHIQKELKNVPFTIPDSIVTAKICTKSGKLAVEGLCDHYIGGSTVKTEYFAKGTVPTEKCDMHVKASICKDSGKIATEFCPPSSTKEQVYLVKEETHATHDTPNILPTETCDVHTAGNSIIPPYPPVTPDPNLPSNPGEEEGEDETEEDNTESEFPDIFNYNY</sequence>
<dbReference type="GO" id="GO:0009002">
    <property type="term" value="F:serine-type D-Ala-D-Ala carboxypeptidase activity"/>
    <property type="evidence" value="ECO:0007669"/>
    <property type="project" value="UniProtKB-EC"/>
</dbReference>
<dbReference type="InterPro" id="IPR036950">
    <property type="entry name" value="PBP_transglycosylase"/>
</dbReference>
<dbReference type="InterPro" id="IPR023346">
    <property type="entry name" value="Lysozyme-like_dom_sf"/>
</dbReference>
<keyword evidence="13" id="KW-0378">Hydrolase</keyword>
<keyword evidence="18 27" id="KW-0472">Membrane</keyword>
<dbReference type="Proteomes" id="UP000198806">
    <property type="component" value="Unassembled WGS sequence"/>
</dbReference>
<keyword evidence="11" id="KW-0808">Transferase</keyword>
<keyword evidence="20" id="KW-0511">Multifunctional enzyme</keyword>
<dbReference type="OrthoDB" id="9766909at2"/>
<dbReference type="Gene3D" id="1.10.3810.10">
    <property type="entry name" value="Biosynthetic peptidoglycan transglycosylase-like"/>
    <property type="match status" value="1"/>
</dbReference>
<keyword evidence="21" id="KW-0961">Cell wall biogenesis/degradation</keyword>
<keyword evidence="16" id="KW-0573">Peptidoglycan synthesis</keyword>
<evidence type="ECO:0000256" key="3">
    <source>
        <dbReference type="ARBA" id="ARBA00004752"/>
    </source>
</evidence>
<name>A0A1I5HV75_9FIRM</name>
<evidence type="ECO:0000256" key="25">
    <source>
        <dbReference type="ARBA" id="ARBA00060592"/>
    </source>
</evidence>
<dbReference type="PANTHER" id="PTHR32282:SF33">
    <property type="entry name" value="PEPTIDOGLYCAN GLYCOSYLTRANSFERASE"/>
    <property type="match status" value="1"/>
</dbReference>
<evidence type="ECO:0000256" key="1">
    <source>
        <dbReference type="ARBA" id="ARBA00002624"/>
    </source>
</evidence>
<dbReference type="EC" id="2.4.99.28" evidence="23"/>
<comment type="pathway">
    <text evidence="3">Cell wall biogenesis; peptidoglycan biosynthesis.</text>
</comment>
<evidence type="ECO:0000256" key="10">
    <source>
        <dbReference type="ARBA" id="ARBA00022676"/>
    </source>
</evidence>
<dbReference type="STRING" id="1527.SAMN04489757_13523"/>
<protein>
    <recommendedName>
        <fullName evidence="7">Penicillin-binding protein 1A</fullName>
        <ecNumber evidence="23">2.4.99.28</ecNumber>
        <ecNumber evidence="6">3.4.16.4</ecNumber>
    </recommendedName>
</protein>
<reference evidence="30 31" key="1">
    <citation type="submission" date="2016-10" db="EMBL/GenBank/DDBJ databases">
        <authorList>
            <person name="de Groot N.N."/>
        </authorList>
    </citation>
    <scope>NUCLEOTIDE SEQUENCE [LARGE SCALE GENOMIC DNA]</scope>
    <source>
        <strain evidence="30 31">DSM 1283</strain>
    </source>
</reference>
<evidence type="ECO:0000256" key="21">
    <source>
        <dbReference type="ARBA" id="ARBA00023316"/>
    </source>
</evidence>
<evidence type="ECO:0000256" key="16">
    <source>
        <dbReference type="ARBA" id="ARBA00022984"/>
    </source>
</evidence>
<evidence type="ECO:0000259" key="29">
    <source>
        <dbReference type="Pfam" id="PF00912"/>
    </source>
</evidence>
<evidence type="ECO:0000256" key="14">
    <source>
        <dbReference type="ARBA" id="ARBA00022960"/>
    </source>
</evidence>
<dbReference type="GO" id="GO:0071555">
    <property type="term" value="P:cell wall organization"/>
    <property type="evidence" value="ECO:0007669"/>
    <property type="project" value="UniProtKB-KW"/>
</dbReference>
<keyword evidence="15" id="KW-0735">Signal-anchor</keyword>
<evidence type="ECO:0000256" key="24">
    <source>
        <dbReference type="ARBA" id="ARBA00049902"/>
    </source>
</evidence>
<evidence type="ECO:0000256" key="2">
    <source>
        <dbReference type="ARBA" id="ARBA00004401"/>
    </source>
</evidence>
<dbReference type="SUPFAM" id="SSF56601">
    <property type="entry name" value="beta-lactamase/transpeptidase-like"/>
    <property type="match status" value="1"/>
</dbReference>
<dbReference type="FunFam" id="1.10.3810.10:FF:000001">
    <property type="entry name" value="Penicillin-binding protein 1A"/>
    <property type="match status" value="1"/>
</dbReference>
<dbReference type="SUPFAM" id="SSF53955">
    <property type="entry name" value="Lysozyme-like"/>
    <property type="match status" value="1"/>
</dbReference>
<dbReference type="Pfam" id="PF00905">
    <property type="entry name" value="Transpeptidase"/>
    <property type="match status" value="1"/>
</dbReference>
<feature type="domain" description="Glycosyl transferase family 51" evidence="29">
    <location>
        <begin position="82"/>
        <end position="264"/>
    </location>
</feature>
<evidence type="ECO:0000256" key="9">
    <source>
        <dbReference type="ARBA" id="ARBA00022670"/>
    </source>
</evidence>
<comment type="similarity">
    <text evidence="4">In the C-terminal section; belongs to the transpeptidase family.</text>
</comment>
<feature type="domain" description="Penicillin-binding protein transpeptidase" evidence="28">
    <location>
        <begin position="443"/>
        <end position="727"/>
    </location>
</feature>
<comment type="similarity">
    <text evidence="5">In the N-terminal section; belongs to the glycosyltransferase 51 family.</text>
</comment>
<dbReference type="EMBL" id="FOWD01000035">
    <property type="protein sequence ID" value="SFO52167.1"/>
    <property type="molecule type" value="Genomic_DNA"/>
</dbReference>
<feature type="region of interest" description="Disordered" evidence="26">
    <location>
        <begin position="843"/>
        <end position="891"/>
    </location>
</feature>
<proteinExistence type="inferred from homology"/>
<evidence type="ECO:0000256" key="8">
    <source>
        <dbReference type="ARBA" id="ARBA00022645"/>
    </source>
</evidence>
<organism evidence="30 31">
    <name type="scientific">Anaerocolumna aminovalerica</name>
    <dbReference type="NCBI Taxonomy" id="1527"/>
    <lineage>
        <taxon>Bacteria</taxon>
        <taxon>Bacillati</taxon>
        <taxon>Bacillota</taxon>
        <taxon>Clostridia</taxon>
        <taxon>Lachnospirales</taxon>
        <taxon>Lachnospiraceae</taxon>
        <taxon>Anaerocolumna</taxon>
    </lineage>
</organism>
<dbReference type="UniPathway" id="UPA00219"/>
<evidence type="ECO:0000259" key="28">
    <source>
        <dbReference type="Pfam" id="PF00905"/>
    </source>
</evidence>
<comment type="catalytic activity">
    <reaction evidence="24">
        <text>[GlcNAc-(1-&gt;4)-Mur2Ac(oyl-L-Ala-gamma-D-Glu-L-Lys-D-Ala-D-Ala)](n)-di-trans,octa-cis-undecaprenyl diphosphate + beta-D-GlcNAc-(1-&gt;4)-Mur2Ac(oyl-L-Ala-gamma-D-Glu-L-Lys-D-Ala-D-Ala)-di-trans,octa-cis-undecaprenyl diphosphate = [GlcNAc-(1-&gt;4)-Mur2Ac(oyl-L-Ala-gamma-D-Glu-L-Lys-D-Ala-D-Ala)](n+1)-di-trans,octa-cis-undecaprenyl diphosphate + di-trans,octa-cis-undecaprenyl diphosphate + H(+)</text>
        <dbReference type="Rhea" id="RHEA:23708"/>
        <dbReference type="Rhea" id="RHEA-COMP:9602"/>
        <dbReference type="Rhea" id="RHEA-COMP:9603"/>
        <dbReference type="ChEBI" id="CHEBI:15378"/>
        <dbReference type="ChEBI" id="CHEBI:58405"/>
        <dbReference type="ChEBI" id="CHEBI:60033"/>
        <dbReference type="ChEBI" id="CHEBI:78435"/>
        <dbReference type="EC" id="2.4.99.28"/>
    </reaction>
</comment>
<keyword evidence="19" id="KW-0046">Antibiotic resistance</keyword>
<dbReference type="NCBIfam" id="TIGR02074">
    <property type="entry name" value="PBP_1a_fam"/>
    <property type="match status" value="1"/>
</dbReference>
<evidence type="ECO:0000256" key="22">
    <source>
        <dbReference type="ARBA" id="ARBA00034000"/>
    </source>
</evidence>
<dbReference type="GO" id="GO:0006508">
    <property type="term" value="P:proteolysis"/>
    <property type="evidence" value="ECO:0007669"/>
    <property type="project" value="UniProtKB-KW"/>
</dbReference>
<comment type="subcellular location">
    <subcellularLocation>
        <location evidence="2">Cell membrane</location>
        <topology evidence="2">Single-pass type II membrane protein</topology>
    </subcellularLocation>
</comment>
<accession>A0A1I5HV75</accession>
<evidence type="ECO:0000256" key="11">
    <source>
        <dbReference type="ARBA" id="ARBA00022679"/>
    </source>
</evidence>
<evidence type="ECO:0000313" key="30">
    <source>
        <dbReference type="EMBL" id="SFO52167.1"/>
    </source>
</evidence>
<evidence type="ECO:0000256" key="26">
    <source>
        <dbReference type="SAM" id="MobiDB-lite"/>
    </source>
</evidence>
<dbReference type="Gene3D" id="3.40.710.10">
    <property type="entry name" value="DD-peptidase/beta-lactamase superfamily"/>
    <property type="match status" value="2"/>
</dbReference>
<feature type="compositionally biased region" description="Acidic residues" evidence="26">
    <location>
        <begin position="866"/>
        <end position="883"/>
    </location>
</feature>
<feature type="transmembrane region" description="Helical" evidence="27">
    <location>
        <begin position="30"/>
        <end position="53"/>
    </location>
</feature>
<dbReference type="GO" id="GO:0046677">
    <property type="term" value="P:response to antibiotic"/>
    <property type="evidence" value="ECO:0007669"/>
    <property type="project" value="UniProtKB-KW"/>
</dbReference>
<dbReference type="RefSeq" id="WP_091687873.1">
    <property type="nucleotide sequence ID" value="NZ_BAABFM010000042.1"/>
</dbReference>
<evidence type="ECO:0000256" key="6">
    <source>
        <dbReference type="ARBA" id="ARBA00012448"/>
    </source>
</evidence>
<dbReference type="Pfam" id="PF00912">
    <property type="entry name" value="Transgly"/>
    <property type="match status" value="1"/>
</dbReference>
<dbReference type="GO" id="GO:0009252">
    <property type="term" value="P:peptidoglycan biosynthetic process"/>
    <property type="evidence" value="ECO:0007669"/>
    <property type="project" value="UniProtKB-UniPathway"/>
</dbReference>
<keyword evidence="9" id="KW-0645">Protease</keyword>
<dbReference type="GO" id="GO:0005886">
    <property type="term" value="C:plasma membrane"/>
    <property type="evidence" value="ECO:0007669"/>
    <property type="project" value="UniProtKB-SubCell"/>
</dbReference>
<dbReference type="InterPro" id="IPR050396">
    <property type="entry name" value="Glycosyltr_51/Transpeptidase"/>
</dbReference>
<feature type="compositionally biased region" description="Pro residues" evidence="26">
    <location>
        <begin position="850"/>
        <end position="862"/>
    </location>
</feature>
<dbReference type="GO" id="GO:0008955">
    <property type="term" value="F:peptidoglycan glycosyltransferase activity"/>
    <property type="evidence" value="ECO:0007669"/>
    <property type="project" value="UniProtKB-EC"/>
</dbReference>
<evidence type="ECO:0000256" key="15">
    <source>
        <dbReference type="ARBA" id="ARBA00022968"/>
    </source>
</evidence>
<keyword evidence="10" id="KW-0328">Glycosyltransferase</keyword>
<evidence type="ECO:0000313" key="31">
    <source>
        <dbReference type="Proteomes" id="UP000198806"/>
    </source>
</evidence>
<dbReference type="InterPro" id="IPR001460">
    <property type="entry name" value="PCN-bd_Tpept"/>
</dbReference>
<evidence type="ECO:0000256" key="5">
    <source>
        <dbReference type="ARBA" id="ARBA00007739"/>
    </source>
</evidence>
<evidence type="ECO:0000256" key="12">
    <source>
        <dbReference type="ARBA" id="ARBA00022692"/>
    </source>
</evidence>
<keyword evidence="14" id="KW-0133">Cell shape</keyword>
<comment type="catalytic activity">
    <reaction evidence="22">
        <text>Preferential cleavage: (Ac)2-L-Lys-D-Ala-|-D-Ala. Also transpeptidation of peptidyl-alanyl moieties that are N-acyl substituents of D-alanine.</text>
        <dbReference type="EC" id="3.4.16.4"/>
    </reaction>
</comment>
<evidence type="ECO:0000256" key="19">
    <source>
        <dbReference type="ARBA" id="ARBA00023251"/>
    </source>
</evidence>
<keyword evidence="31" id="KW-1185">Reference proteome</keyword>
<gene>
    <name evidence="30" type="ORF">SAMN04489757_13523</name>
</gene>
<evidence type="ECO:0000256" key="18">
    <source>
        <dbReference type="ARBA" id="ARBA00023136"/>
    </source>
</evidence>
<evidence type="ECO:0000256" key="27">
    <source>
        <dbReference type="SAM" id="Phobius"/>
    </source>
</evidence>
<evidence type="ECO:0000256" key="4">
    <source>
        <dbReference type="ARBA" id="ARBA00007090"/>
    </source>
</evidence>
<evidence type="ECO:0000256" key="17">
    <source>
        <dbReference type="ARBA" id="ARBA00022989"/>
    </source>
</evidence>
<dbReference type="GO" id="GO:0008658">
    <property type="term" value="F:penicillin binding"/>
    <property type="evidence" value="ECO:0007669"/>
    <property type="project" value="InterPro"/>
</dbReference>